<dbReference type="Proteomes" id="UP000030671">
    <property type="component" value="Unassembled WGS sequence"/>
</dbReference>
<evidence type="ECO:0000256" key="1">
    <source>
        <dbReference type="ARBA" id="ARBA00022553"/>
    </source>
</evidence>
<reference evidence="5 6" key="1">
    <citation type="journal article" date="2012" name="New Phytol.">
        <title>Insight into trade-off between wood decay and parasitism from the genome of a fungal forest pathogen.</title>
        <authorList>
            <person name="Olson A."/>
            <person name="Aerts A."/>
            <person name="Asiegbu F."/>
            <person name="Belbahri L."/>
            <person name="Bouzid O."/>
            <person name="Broberg A."/>
            <person name="Canback B."/>
            <person name="Coutinho P.M."/>
            <person name="Cullen D."/>
            <person name="Dalman K."/>
            <person name="Deflorio G."/>
            <person name="van Diepen L.T."/>
            <person name="Dunand C."/>
            <person name="Duplessis S."/>
            <person name="Durling M."/>
            <person name="Gonthier P."/>
            <person name="Grimwood J."/>
            <person name="Fossdal C.G."/>
            <person name="Hansson D."/>
            <person name="Henrissat B."/>
            <person name="Hietala A."/>
            <person name="Himmelstrand K."/>
            <person name="Hoffmeister D."/>
            <person name="Hogberg N."/>
            <person name="James T.Y."/>
            <person name="Karlsson M."/>
            <person name="Kohler A."/>
            <person name="Kues U."/>
            <person name="Lee Y.H."/>
            <person name="Lin Y.C."/>
            <person name="Lind M."/>
            <person name="Lindquist E."/>
            <person name="Lombard V."/>
            <person name="Lucas S."/>
            <person name="Lunden K."/>
            <person name="Morin E."/>
            <person name="Murat C."/>
            <person name="Park J."/>
            <person name="Raffaello T."/>
            <person name="Rouze P."/>
            <person name="Salamov A."/>
            <person name="Schmutz J."/>
            <person name="Solheim H."/>
            <person name="Stahlberg J."/>
            <person name="Velez H."/>
            <person name="de Vries R.P."/>
            <person name="Wiebenga A."/>
            <person name="Woodward S."/>
            <person name="Yakovlev I."/>
            <person name="Garbelotto M."/>
            <person name="Martin F."/>
            <person name="Grigoriev I.V."/>
            <person name="Stenlid J."/>
        </authorList>
    </citation>
    <scope>NUCLEOTIDE SEQUENCE [LARGE SCALE GENOMIC DNA]</scope>
    <source>
        <strain evidence="5 6">TC 32-1</strain>
    </source>
</reference>
<feature type="region of interest" description="Disordered" evidence="2">
    <location>
        <begin position="293"/>
        <end position="319"/>
    </location>
</feature>
<keyword evidence="1" id="KW-0597">Phosphoprotein</keyword>
<dbReference type="InParanoid" id="W4K2W0"/>
<evidence type="ECO:0000313" key="5">
    <source>
        <dbReference type="EMBL" id="ETW80069.1"/>
    </source>
</evidence>
<dbReference type="eggNOG" id="ENOG502S587">
    <property type="taxonomic scope" value="Eukaryota"/>
</dbReference>
<sequence>MMDEDIEMLEAKLNGVATPHPHLATDSHHASPIVVDPSDDDNTSTSNEPPSVVVHDVDGKVKQQAPKSKPAHEAATGAKPASSAPKPKSSRARPRSPSPSPPPAPPPAPLQTVRLEIALGGPDNYEVDVAALAKATGQRPPTPPPVAKRYESESEAEPEGEHDDDRKSKKGKKKKNLGTEYYDLTDPFIDDSELAVDERTYFAQTKQQGFYVSSGEVALLKDKTPKKVKSKRTVLLPPPEPIAGPSNFPHAHGHSHTHAQLSQGKKAAPSGSASGAGDIEGTKETPIALLSDAEDASEHNGKRKSIGGGSDIGAGGKKKRKVEIHPFHPELEEALQELKDAAAKESWGVKGRFPPAMKPLLAQVALKAIRLNEYDDNFFNLMPRLFPYNRFTMSKLIKRTVFHDHTALLTARQEELLVELESMAEEGFPKALEEWEKSVVAWEKKQEKVKVEGTASTEGTPSAQPIPSATEDAGGGAMDVDKDSGDGQGKDGKDAKDSHAPPKKYRMSEAMKGIIWNLVCLSNECCRIENEKNTLEGSTSQVSEQGLRKVLYQKIVAAFPDGWMSSGQISREVSVMKKKFEKEAMENES</sequence>
<name>W4K2W0_HETIT</name>
<feature type="compositionally biased region" description="Gly residues" evidence="2">
    <location>
        <begin position="306"/>
        <end position="315"/>
    </location>
</feature>
<dbReference type="Pfam" id="PF08729">
    <property type="entry name" value="HUN"/>
    <property type="match status" value="1"/>
</dbReference>
<feature type="domain" description="Hpc2-related" evidence="3">
    <location>
        <begin position="170"/>
        <end position="217"/>
    </location>
</feature>
<feature type="compositionally biased region" description="Basic and acidic residues" evidence="2">
    <location>
        <begin position="479"/>
        <end position="500"/>
    </location>
</feature>
<feature type="compositionally biased region" description="Acidic residues" evidence="2">
    <location>
        <begin position="153"/>
        <end position="162"/>
    </location>
</feature>
<dbReference type="InterPro" id="IPR026947">
    <property type="entry name" value="UBN_middle_dom"/>
</dbReference>
<organism evidence="5 6">
    <name type="scientific">Heterobasidion irregulare (strain TC 32-1)</name>
    <dbReference type="NCBI Taxonomy" id="747525"/>
    <lineage>
        <taxon>Eukaryota</taxon>
        <taxon>Fungi</taxon>
        <taxon>Dikarya</taxon>
        <taxon>Basidiomycota</taxon>
        <taxon>Agaricomycotina</taxon>
        <taxon>Agaricomycetes</taxon>
        <taxon>Russulales</taxon>
        <taxon>Bondarzewiaceae</taxon>
        <taxon>Heterobasidion</taxon>
        <taxon>Heterobasidion annosum species complex</taxon>
    </lineage>
</organism>
<dbReference type="AlphaFoldDB" id="W4K2W0"/>
<evidence type="ECO:0008006" key="7">
    <source>
        <dbReference type="Google" id="ProtNLM"/>
    </source>
</evidence>
<dbReference type="KEGG" id="hir:HETIRDRAFT_386564"/>
<feature type="compositionally biased region" description="Pro residues" evidence="2">
    <location>
        <begin position="96"/>
        <end position="109"/>
    </location>
</feature>
<dbReference type="InterPro" id="IPR014840">
    <property type="entry name" value="HRD"/>
</dbReference>
<protein>
    <recommendedName>
        <fullName evidence="7">Ubinuclein middle domain-containing protein</fullName>
    </recommendedName>
</protein>
<feature type="region of interest" description="Disordered" evidence="2">
    <location>
        <begin position="448"/>
        <end position="503"/>
    </location>
</feature>
<feature type="compositionally biased region" description="Low complexity" evidence="2">
    <location>
        <begin position="78"/>
        <end position="87"/>
    </location>
</feature>
<dbReference type="STRING" id="747525.W4K2W0"/>
<dbReference type="EMBL" id="KI925460">
    <property type="protein sequence ID" value="ETW80069.1"/>
    <property type="molecule type" value="Genomic_DNA"/>
</dbReference>
<dbReference type="OrthoDB" id="5576775at2759"/>
<feature type="compositionally biased region" description="Low complexity" evidence="2">
    <location>
        <begin position="262"/>
        <end position="277"/>
    </location>
</feature>
<evidence type="ECO:0000313" key="6">
    <source>
        <dbReference type="Proteomes" id="UP000030671"/>
    </source>
</evidence>
<accession>W4K2W0</accession>
<gene>
    <name evidence="5" type="ORF">HETIRDRAFT_386564</name>
</gene>
<dbReference type="RefSeq" id="XP_009548593.1">
    <property type="nucleotide sequence ID" value="XM_009550298.1"/>
</dbReference>
<dbReference type="Pfam" id="PF14075">
    <property type="entry name" value="UBN_AB"/>
    <property type="match status" value="1"/>
</dbReference>
<dbReference type="GeneID" id="20672279"/>
<evidence type="ECO:0000259" key="3">
    <source>
        <dbReference type="Pfam" id="PF08729"/>
    </source>
</evidence>
<feature type="region of interest" description="Disordered" evidence="2">
    <location>
        <begin position="1"/>
        <end position="179"/>
    </location>
</feature>
<feature type="domain" description="Ubinuclein middle" evidence="4">
    <location>
        <begin position="326"/>
        <end position="571"/>
    </location>
</feature>
<evidence type="ECO:0000259" key="4">
    <source>
        <dbReference type="Pfam" id="PF14075"/>
    </source>
</evidence>
<feature type="compositionally biased region" description="Polar residues" evidence="2">
    <location>
        <begin position="454"/>
        <end position="467"/>
    </location>
</feature>
<dbReference type="HOGENOM" id="CLU_022330_0_0_1"/>
<evidence type="ECO:0000256" key="2">
    <source>
        <dbReference type="SAM" id="MobiDB-lite"/>
    </source>
</evidence>
<proteinExistence type="predicted"/>
<keyword evidence="6" id="KW-1185">Reference proteome</keyword>
<feature type="region of interest" description="Disordered" evidence="2">
    <location>
        <begin position="222"/>
        <end position="280"/>
    </location>
</feature>